<proteinExistence type="predicted"/>
<reference evidence="1" key="1">
    <citation type="submission" date="2022-10" db="EMBL/GenBank/DDBJ databases">
        <title>Algoriphagus sp. a novel bacteria isolate from halophytes salicornia europaea.</title>
        <authorList>
            <person name="Peng Y."/>
            <person name="Jiang L."/>
            <person name="Lee J."/>
        </authorList>
    </citation>
    <scope>NUCLEOTIDE SEQUENCE</scope>
    <source>
        <strain evidence="1">TR-M5</strain>
    </source>
</reference>
<dbReference type="RefSeq" id="WP_264810309.1">
    <property type="nucleotide sequence ID" value="NZ_CP110226.1"/>
</dbReference>
<evidence type="ECO:0008006" key="3">
    <source>
        <dbReference type="Google" id="ProtNLM"/>
    </source>
</evidence>
<protein>
    <recommendedName>
        <fullName evidence="3">DUF3253 domain-containing protein</fullName>
    </recommendedName>
</protein>
<evidence type="ECO:0000313" key="2">
    <source>
        <dbReference type="Proteomes" id="UP001163156"/>
    </source>
</evidence>
<dbReference type="EMBL" id="CP110226">
    <property type="protein sequence ID" value="UZD23718.1"/>
    <property type="molecule type" value="Genomic_DNA"/>
</dbReference>
<gene>
    <name evidence="1" type="ORF">OM944_04320</name>
</gene>
<keyword evidence="2" id="KW-1185">Reference proteome</keyword>
<evidence type="ECO:0000313" key="1">
    <source>
        <dbReference type="EMBL" id="UZD23718.1"/>
    </source>
</evidence>
<name>A0ABY6MJ99_9BACT</name>
<organism evidence="1 2">
    <name type="scientific">Algoriphagus halophytocola</name>
    <dbReference type="NCBI Taxonomy" id="2991499"/>
    <lineage>
        <taxon>Bacteria</taxon>
        <taxon>Pseudomonadati</taxon>
        <taxon>Bacteroidota</taxon>
        <taxon>Cytophagia</taxon>
        <taxon>Cytophagales</taxon>
        <taxon>Cyclobacteriaceae</taxon>
        <taxon>Algoriphagus</taxon>
    </lineage>
</organism>
<sequence length="81" mass="9335">MEVLRTAILQTIRASGNRDFPAVKPLQNMFPEDWEQFLDELELELLQMEKEGLLEILKLPRDVAPNGHAIMDKKICSKSKL</sequence>
<dbReference type="Proteomes" id="UP001163156">
    <property type="component" value="Chromosome"/>
</dbReference>
<accession>A0ABY6MJ99</accession>